<name>A0ABP3M1N1_SACER</name>
<feature type="domain" description="Amine oxidase" evidence="1">
    <location>
        <begin position="16"/>
        <end position="439"/>
    </location>
</feature>
<reference evidence="3" key="1">
    <citation type="journal article" date="2019" name="Int. J. Syst. Evol. Microbiol.">
        <title>The Global Catalogue of Microorganisms (GCM) 10K type strain sequencing project: providing services to taxonomists for standard genome sequencing and annotation.</title>
        <authorList>
            <consortium name="The Broad Institute Genomics Platform"/>
            <consortium name="The Broad Institute Genome Sequencing Center for Infectious Disease"/>
            <person name="Wu L."/>
            <person name="Ma J."/>
        </authorList>
    </citation>
    <scope>NUCLEOTIDE SEQUENCE [LARGE SCALE GENOMIC DNA]</scope>
    <source>
        <strain evidence="3">JCM 10303</strain>
    </source>
</reference>
<gene>
    <name evidence="2" type="primary">hpnE</name>
    <name evidence="2" type="ORF">GCM10009533_07690</name>
</gene>
<dbReference type="EMBL" id="BAAAGS010000003">
    <property type="protein sequence ID" value="GAA0511279.1"/>
    <property type="molecule type" value="Genomic_DNA"/>
</dbReference>
<proteinExistence type="predicted"/>
<protein>
    <submittedName>
        <fullName evidence="2">Hydroxysqualene dehydroxylase HpnE</fullName>
    </submittedName>
</protein>
<dbReference type="PANTHER" id="PTHR42923">
    <property type="entry name" value="PROTOPORPHYRINOGEN OXIDASE"/>
    <property type="match status" value="1"/>
</dbReference>
<keyword evidence="3" id="KW-1185">Reference proteome</keyword>
<dbReference type="RefSeq" id="WP_009942892.1">
    <property type="nucleotide sequence ID" value="NZ_BAAAGS010000003.1"/>
</dbReference>
<accession>A0ABP3M1N1</accession>
<dbReference type="NCBIfam" id="TIGR03467">
    <property type="entry name" value="HpnE"/>
    <property type="match status" value="1"/>
</dbReference>
<dbReference type="Pfam" id="PF01593">
    <property type="entry name" value="Amino_oxidase"/>
    <property type="match status" value="1"/>
</dbReference>
<dbReference type="PANTHER" id="PTHR42923:SF47">
    <property type="entry name" value="BLR3003 PROTEIN"/>
    <property type="match status" value="1"/>
</dbReference>
<organism evidence="2 3">
    <name type="scientific">Saccharopolyspora erythraea</name>
    <name type="common">Streptomyces erythraeus</name>
    <dbReference type="NCBI Taxonomy" id="1836"/>
    <lineage>
        <taxon>Bacteria</taxon>
        <taxon>Bacillati</taxon>
        <taxon>Actinomycetota</taxon>
        <taxon>Actinomycetes</taxon>
        <taxon>Pseudonocardiales</taxon>
        <taxon>Pseudonocardiaceae</taxon>
        <taxon>Saccharopolyspora</taxon>
    </lineage>
</organism>
<evidence type="ECO:0000313" key="2">
    <source>
        <dbReference type="EMBL" id="GAA0511279.1"/>
    </source>
</evidence>
<dbReference type="InterPro" id="IPR050464">
    <property type="entry name" value="Zeta_carotene_desat/Oxidored"/>
</dbReference>
<evidence type="ECO:0000313" key="3">
    <source>
        <dbReference type="Proteomes" id="UP001500729"/>
    </source>
</evidence>
<dbReference type="SUPFAM" id="SSF51905">
    <property type="entry name" value="FAD/NAD(P)-binding domain"/>
    <property type="match status" value="1"/>
</dbReference>
<evidence type="ECO:0000259" key="1">
    <source>
        <dbReference type="Pfam" id="PF01593"/>
    </source>
</evidence>
<dbReference type="Gene3D" id="3.50.50.60">
    <property type="entry name" value="FAD/NAD(P)-binding domain"/>
    <property type="match status" value="1"/>
</dbReference>
<dbReference type="InterPro" id="IPR017830">
    <property type="entry name" value="SQase_HpnE"/>
</dbReference>
<dbReference type="InterPro" id="IPR002937">
    <property type="entry name" value="Amino_oxidase"/>
</dbReference>
<dbReference type="Proteomes" id="UP001500729">
    <property type="component" value="Unassembled WGS sequence"/>
</dbReference>
<comment type="caution">
    <text evidence="2">The sequence shown here is derived from an EMBL/GenBank/DDBJ whole genome shotgun (WGS) entry which is preliminary data.</text>
</comment>
<dbReference type="InterPro" id="IPR036188">
    <property type="entry name" value="FAD/NAD-bd_sf"/>
</dbReference>
<sequence>MTGTGGGKVVVVGAGLAGITAALDCADRGHEVTLLEGRPRLGGATSSFQRQDLVVDTGQHVFLRCYSAYAALLGRLGVADGVAVQPRFRVPVLAPRRRGSVLRRWRLPAPAHLAPVLFGHRLMTLPERIRVARTAMALRALDVEDPELDRASLGDWLRDRGETERSIRLLWGLLAVAALNAQPDEASMALAAVVFRRGLLDGASNGDIGFYRRPLGDLHGQAAGQALTAAGVDVRLRSTVSEVRRSGERWSVAVRNGGEIGADSVVVAVPHRRAAPLLSGLGMPEAARWERLSASPIVNVHVVYDRHVTDLDMAAVVDSPVQFVFDRSCAAGVRRGQYLAISLSAADDCLETRTADLREEFLPALRELFPRARDARVLDFFVSREPNATFRQAPGTGALRPPARTGVPGLVLAGAWTATGWPDTTEGAVRSGHRAAETVDADLRRTRHDLEVTA</sequence>